<dbReference type="OrthoDB" id="9813719at2"/>
<dbReference type="GO" id="GO:0070733">
    <property type="term" value="F:AMPylase activity"/>
    <property type="evidence" value="ECO:0007669"/>
    <property type="project" value="UniProtKB-EC"/>
</dbReference>
<evidence type="ECO:0000256" key="1">
    <source>
        <dbReference type="ARBA" id="ARBA00022679"/>
    </source>
</evidence>
<feature type="region of interest" description="Disordered" evidence="8">
    <location>
        <begin position="261"/>
        <end position="293"/>
    </location>
</feature>
<dbReference type="SUPFAM" id="SSF140931">
    <property type="entry name" value="Fic-like"/>
    <property type="match status" value="1"/>
</dbReference>
<dbReference type="Pfam" id="PF02661">
    <property type="entry name" value="Fic"/>
    <property type="match status" value="1"/>
</dbReference>
<gene>
    <name evidence="10" type="ORF">EOE66_02175</name>
</gene>
<dbReference type="InterPro" id="IPR036597">
    <property type="entry name" value="Fido-like_dom_sf"/>
</dbReference>
<name>A0A437RRI5_9BURK</name>
<dbReference type="PROSITE" id="PS51459">
    <property type="entry name" value="FIDO"/>
    <property type="match status" value="1"/>
</dbReference>
<proteinExistence type="predicted"/>
<accession>A0A437RRI5</accession>
<keyword evidence="3" id="KW-0547">Nucleotide-binding</keyword>
<comment type="catalytic activity">
    <reaction evidence="6">
        <text>L-threonyl-[protein] + ATP = 3-O-(5'-adenylyl)-L-threonyl-[protein] + diphosphate</text>
        <dbReference type="Rhea" id="RHEA:54292"/>
        <dbReference type="Rhea" id="RHEA-COMP:11060"/>
        <dbReference type="Rhea" id="RHEA-COMP:13847"/>
        <dbReference type="ChEBI" id="CHEBI:30013"/>
        <dbReference type="ChEBI" id="CHEBI:30616"/>
        <dbReference type="ChEBI" id="CHEBI:33019"/>
        <dbReference type="ChEBI" id="CHEBI:138113"/>
        <dbReference type="EC" id="2.7.7.108"/>
    </reaction>
</comment>
<dbReference type="EC" id="2.7.7.108" evidence="5"/>
<dbReference type="EMBL" id="SACR01000001">
    <property type="protein sequence ID" value="RVU49403.1"/>
    <property type="molecule type" value="Genomic_DNA"/>
</dbReference>
<reference evidence="10 11" key="1">
    <citation type="submission" date="2019-01" db="EMBL/GenBank/DDBJ databases">
        <authorList>
            <person name="Chen W.-M."/>
        </authorList>
    </citation>
    <scope>NUCLEOTIDE SEQUENCE [LARGE SCALE GENOMIC DNA]</scope>
    <source>
        <strain evidence="10 11">KYPY4</strain>
    </source>
</reference>
<evidence type="ECO:0000256" key="2">
    <source>
        <dbReference type="ARBA" id="ARBA00022695"/>
    </source>
</evidence>
<dbReference type="PANTHER" id="PTHR39560">
    <property type="entry name" value="PROTEIN ADENYLYLTRANSFERASE FIC-RELATED"/>
    <property type="match status" value="1"/>
</dbReference>
<dbReference type="GO" id="GO:0051302">
    <property type="term" value="P:regulation of cell division"/>
    <property type="evidence" value="ECO:0007669"/>
    <property type="project" value="TreeGrafter"/>
</dbReference>
<keyword evidence="4" id="KW-0067">ATP-binding</keyword>
<feature type="domain" description="Fido" evidence="9">
    <location>
        <begin position="109"/>
        <end position="246"/>
    </location>
</feature>
<organism evidence="10 11">
    <name type="scientific">Rubrivivax rivuli</name>
    <dbReference type="NCBI Taxonomy" id="1862385"/>
    <lineage>
        <taxon>Bacteria</taxon>
        <taxon>Pseudomonadati</taxon>
        <taxon>Pseudomonadota</taxon>
        <taxon>Betaproteobacteria</taxon>
        <taxon>Burkholderiales</taxon>
        <taxon>Sphaerotilaceae</taxon>
        <taxon>Rubrivivax</taxon>
    </lineage>
</organism>
<comment type="caution">
    <text evidence="10">The sequence shown here is derived from an EMBL/GenBank/DDBJ whole genome shotgun (WGS) entry which is preliminary data.</text>
</comment>
<evidence type="ECO:0000313" key="10">
    <source>
        <dbReference type="EMBL" id="RVU49403.1"/>
    </source>
</evidence>
<dbReference type="Proteomes" id="UP000285575">
    <property type="component" value="Unassembled WGS sequence"/>
</dbReference>
<dbReference type="AlphaFoldDB" id="A0A437RRI5"/>
<sequence length="293" mass="32480">MLSLRYAAPAPCRPKPAPSLKACCRPWPGRALRRPSSSSAGTANDAAATSSSLRRRASCRPPTVSDPYLYPGTEVLQNLLGICDQAQLQEVEHRLSASRAIKELPKGDFSYAHLKAIHWHLFQDVYDWAGDERIVEMVKDDTVFCPSEHITQRMTEIADDLAAEYHLVGMAAPEFAARAAHYLCAVNAAHPFREGNGRTQRAFFAQLAEQAGHRLDFSRVTAAQMREASVAGVHGEESPMAALMLQAVSRAPARKAAIERALQKPGPHSSCEETMAQRKQERRMRTRDHDIER</sequence>
<evidence type="ECO:0000256" key="7">
    <source>
        <dbReference type="ARBA" id="ARBA00048696"/>
    </source>
</evidence>
<evidence type="ECO:0000256" key="8">
    <source>
        <dbReference type="SAM" id="MobiDB-lite"/>
    </source>
</evidence>
<evidence type="ECO:0000256" key="4">
    <source>
        <dbReference type="ARBA" id="ARBA00022840"/>
    </source>
</evidence>
<comment type="catalytic activity">
    <reaction evidence="7">
        <text>L-tyrosyl-[protein] + ATP = O-(5'-adenylyl)-L-tyrosyl-[protein] + diphosphate</text>
        <dbReference type="Rhea" id="RHEA:54288"/>
        <dbReference type="Rhea" id="RHEA-COMP:10136"/>
        <dbReference type="Rhea" id="RHEA-COMP:13846"/>
        <dbReference type="ChEBI" id="CHEBI:30616"/>
        <dbReference type="ChEBI" id="CHEBI:33019"/>
        <dbReference type="ChEBI" id="CHEBI:46858"/>
        <dbReference type="ChEBI" id="CHEBI:83624"/>
        <dbReference type="EC" id="2.7.7.108"/>
    </reaction>
</comment>
<dbReference type="PANTHER" id="PTHR39560:SF1">
    <property type="entry name" value="PROTEIN ADENYLYLTRANSFERASE FIC-RELATED"/>
    <property type="match status" value="1"/>
</dbReference>
<keyword evidence="2" id="KW-0548">Nucleotidyltransferase</keyword>
<evidence type="ECO:0000256" key="6">
    <source>
        <dbReference type="ARBA" id="ARBA00047939"/>
    </source>
</evidence>
<dbReference type="InterPro" id="IPR003812">
    <property type="entry name" value="Fido"/>
</dbReference>
<evidence type="ECO:0000256" key="3">
    <source>
        <dbReference type="ARBA" id="ARBA00022741"/>
    </source>
</evidence>
<dbReference type="GO" id="GO:0005524">
    <property type="term" value="F:ATP binding"/>
    <property type="evidence" value="ECO:0007669"/>
    <property type="project" value="UniProtKB-KW"/>
</dbReference>
<evidence type="ECO:0000259" key="9">
    <source>
        <dbReference type="PROSITE" id="PS51459"/>
    </source>
</evidence>
<keyword evidence="1" id="KW-0808">Transferase</keyword>
<keyword evidence="11" id="KW-1185">Reference proteome</keyword>
<feature type="region of interest" description="Disordered" evidence="8">
    <location>
        <begin position="32"/>
        <end position="60"/>
    </location>
</feature>
<evidence type="ECO:0000313" key="11">
    <source>
        <dbReference type="Proteomes" id="UP000285575"/>
    </source>
</evidence>
<evidence type="ECO:0000256" key="5">
    <source>
        <dbReference type="ARBA" id="ARBA00034531"/>
    </source>
</evidence>
<protein>
    <recommendedName>
        <fullName evidence="5">protein adenylyltransferase</fullName>
        <ecNumber evidence="5">2.7.7.108</ecNumber>
    </recommendedName>
</protein>
<dbReference type="Gene3D" id="1.10.3290.10">
    <property type="entry name" value="Fido-like domain"/>
    <property type="match status" value="1"/>
</dbReference>